<sequence length="280" mass="31146">MSAPAPLLAFVGTTPNIGTTVAAFALAYRLAKLGTGSVGYLCLNLKSAKTHRYLGNDSPETMLDSLRPELATGSLNTDKLLHSMQAVEGNDSLKVLFGNVMRDQAEYFSPQEMDHLLDTAQRAFDVVIADVGAYWDNAATVCALRRADTRMLVTTPALSHFQEDGRRWMKQLSPLFGIPSDAYELIIIHPSRRTGVYQMKDICKEMDVTLMGELRLSETLLSQLDSGTIDEWLAYDEQGMNAMAVPARQIMNRYGLKQRPVMAVQPWYKKLLTHRGGRIS</sequence>
<dbReference type="InterPro" id="IPR027417">
    <property type="entry name" value="P-loop_NTPase"/>
</dbReference>
<reference evidence="1 2" key="1">
    <citation type="submission" date="2024-09" db="EMBL/GenBank/DDBJ databases">
        <authorList>
            <person name="Sun Q."/>
            <person name="Mori K."/>
        </authorList>
    </citation>
    <scope>NUCLEOTIDE SEQUENCE [LARGE SCALE GENOMIC DNA]</scope>
    <source>
        <strain evidence="1 2">CCM 4839</strain>
    </source>
</reference>
<protein>
    <recommendedName>
        <fullName evidence="3">AAA domain-containing protein</fullName>
    </recommendedName>
</protein>
<dbReference type="RefSeq" id="WP_204821581.1">
    <property type="nucleotide sequence ID" value="NZ_JANHOF010000014.1"/>
</dbReference>
<evidence type="ECO:0000313" key="1">
    <source>
        <dbReference type="EMBL" id="MFC0393351.1"/>
    </source>
</evidence>
<dbReference type="EMBL" id="JBHLVF010000033">
    <property type="protein sequence ID" value="MFC0393351.1"/>
    <property type="molecule type" value="Genomic_DNA"/>
</dbReference>
<dbReference type="Proteomes" id="UP001589818">
    <property type="component" value="Unassembled WGS sequence"/>
</dbReference>
<gene>
    <name evidence="1" type="ORF">ACFFJ8_18475</name>
</gene>
<dbReference type="SUPFAM" id="SSF52540">
    <property type="entry name" value="P-loop containing nucleoside triphosphate hydrolases"/>
    <property type="match status" value="1"/>
</dbReference>
<dbReference type="Gene3D" id="3.40.50.300">
    <property type="entry name" value="P-loop containing nucleotide triphosphate hydrolases"/>
    <property type="match status" value="1"/>
</dbReference>
<organism evidence="1 2">
    <name type="scientific">Paenibacillus mendelii</name>
    <dbReference type="NCBI Taxonomy" id="206163"/>
    <lineage>
        <taxon>Bacteria</taxon>
        <taxon>Bacillati</taxon>
        <taxon>Bacillota</taxon>
        <taxon>Bacilli</taxon>
        <taxon>Bacillales</taxon>
        <taxon>Paenibacillaceae</taxon>
        <taxon>Paenibacillus</taxon>
    </lineage>
</organism>
<proteinExistence type="predicted"/>
<comment type="caution">
    <text evidence="1">The sequence shown here is derived from an EMBL/GenBank/DDBJ whole genome shotgun (WGS) entry which is preliminary data.</text>
</comment>
<evidence type="ECO:0000313" key="2">
    <source>
        <dbReference type="Proteomes" id="UP001589818"/>
    </source>
</evidence>
<keyword evidence="2" id="KW-1185">Reference proteome</keyword>
<evidence type="ECO:0008006" key="3">
    <source>
        <dbReference type="Google" id="ProtNLM"/>
    </source>
</evidence>
<accession>A0ABV6JBS1</accession>
<name>A0ABV6JBS1_9BACL</name>